<dbReference type="InterPro" id="IPR014777">
    <property type="entry name" value="4pyrrole_Mease_sub1"/>
</dbReference>
<dbReference type="Gene3D" id="3.40.50.10090">
    <property type="match status" value="2"/>
</dbReference>
<evidence type="ECO:0000256" key="3">
    <source>
        <dbReference type="ARBA" id="ARBA00022573"/>
    </source>
</evidence>
<evidence type="ECO:0000256" key="1">
    <source>
        <dbReference type="ARBA" id="ARBA00005879"/>
    </source>
</evidence>
<dbReference type="InterPro" id="IPR036108">
    <property type="entry name" value="4pyrrol_syn_uPrphyn_synt_sf"/>
</dbReference>
<comment type="pathway">
    <text evidence="9">Cofactor biosynthesis; adenosylcobalamin biosynthesis; precorrin-2 from uroporphyrinogen III: step 1/1.</text>
</comment>
<dbReference type="InterPro" id="IPR003754">
    <property type="entry name" value="4pyrrol_synth_uPrphyn_synth"/>
</dbReference>
<keyword evidence="7" id="KW-0627">Porphyrin biosynthesis</keyword>
<dbReference type="InterPro" id="IPR006366">
    <property type="entry name" value="CobA/CysG_C"/>
</dbReference>
<evidence type="ECO:0000256" key="8">
    <source>
        <dbReference type="ARBA" id="ARBA00025705"/>
    </source>
</evidence>
<dbReference type="InterPro" id="IPR050161">
    <property type="entry name" value="Siro_Cobalamin_biosynth"/>
</dbReference>
<dbReference type="InterPro" id="IPR014776">
    <property type="entry name" value="4pyrrole_Mease_sub2"/>
</dbReference>
<dbReference type="NCBIfam" id="NF004790">
    <property type="entry name" value="PRK06136.1"/>
    <property type="match status" value="1"/>
</dbReference>
<accession>A0A5B9M8R7</accession>
<dbReference type="Gene3D" id="3.40.1010.10">
    <property type="entry name" value="Cobalt-precorrin-4 Transmethylase, Domain 1"/>
    <property type="match status" value="1"/>
</dbReference>
<dbReference type="InterPro" id="IPR003043">
    <property type="entry name" value="Uropor_MeTrfase_CS"/>
</dbReference>
<dbReference type="InterPro" id="IPR035996">
    <property type="entry name" value="4pyrrol_Methylase_sf"/>
</dbReference>
<organism evidence="12 13">
    <name type="scientific">Stieleria maiorica</name>
    <dbReference type="NCBI Taxonomy" id="2795974"/>
    <lineage>
        <taxon>Bacteria</taxon>
        <taxon>Pseudomonadati</taxon>
        <taxon>Planctomycetota</taxon>
        <taxon>Planctomycetia</taxon>
        <taxon>Pirellulales</taxon>
        <taxon>Pirellulaceae</taxon>
        <taxon>Stieleria</taxon>
    </lineage>
</organism>
<dbReference type="NCBIfam" id="TIGR01469">
    <property type="entry name" value="cobA_cysG_Cterm"/>
    <property type="match status" value="1"/>
</dbReference>
<evidence type="ECO:0000256" key="4">
    <source>
        <dbReference type="ARBA" id="ARBA00022603"/>
    </source>
</evidence>
<proteinExistence type="inferred from homology"/>
<dbReference type="Proteomes" id="UP000321353">
    <property type="component" value="Chromosome"/>
</dbReference>
<feature type="domain" description="Tetrapyrrole biosynthesis uroporphyrinogen III synthase" evidence="11">
    <location>
        <begin position="266"/>
        <end position="490"/>
    </location>
</feature>
<dbReference type="GO" id="GO:0004851">
    <property type="term" value="F:uroporphyrin-III C-methyltransferase activity"/>
    <property type="evidence" value="ECO:0007669"/>
    <property type="project" value="UniProtKB-EC"/>
</dbReference>
<dbReference type="GO" id="GO:0004852">
    <property type="term" value="F:uroporphyrinogen-III synthase activity"/>
    <property type="evidence" value="ECO:0007669"/>
    <property type="project" value="InterPro"/>
</dbReference>
<dbReference type="EMBL" id="CP036264">
    <property type="protein sequence ID" value="QEF95985.1"/>
    <property type="molecule type" value="Genomic_DNA"/>
</dbReference>
<dbReference type="PANTHER" id="PTHR45790">
    <property type="entry name" value="SIROHEME SYNTHASE-RELATED"/>
    <property type="match status" value="1"/>
</dbReference>
<keyword evidence="4 12" id="KW-0489">Methyltransferase</keyword>
<evidence type="ECO:0000313" key="13">
    <source>
        <dbReference type="Proteomes" id="UP000321353"/>
    </source>
</evidence>
<evidence type="ECO:0000256" key="2">
    <source>
        <dbReference type="ARBA" id="ARBA00012162"/>
    </source>
</evidence>
<dbReference type="GO" id="GO:0019354">
    <property type="term" value="P:siroheme biosynthetic process"/>
    <property type="evidence" value="ECO:0007669"/>
    <property type="project" value="InterPro"/>
</dbReference>
<dbReference type="GO" id="GO:0009236">
    <property type="term" value="P:cobalamin biosynthetic process"/>
    <property type="evidence" value="ECO:0007669"/>
    <property type="project" value="UniProtKB-KW"/>
</dbReference>
<evidence type="ECO:0000256" key="5">
    <source>
        <dbReference type="ARBA" id="ARBA00022679"/>
    </source>
</evidence>
<reference evidence="12 13" key="1">
    <citation type="submission" date="2019-02" db="EMBL/GenBank/DDBJ databases">
        <title>Planctomycetal bacteria perform biofilm scaping via a novel small molecule.</title>
        <authorList>
            <person name="Jeske O."/>
            <person name="Boedeker C."/>
            <person name="Wiegand S."/>
            <person name="Breitling P."/>
            <person name="Kallscheuer N."/>
            <person name="Jogler M."/>
            <person name="Rohde M."/>
            <person name="Petersen J."/>
            <person name="Medema M.H."/>
            <person name="Surup F."/>
            <person name="Jogler C."/>
        </authorList>
    </citation>
    <scope>NUCLEOTIDE SEQUENCE [LARGE SCALE GENOMIC DNA]</scope>
    <source>
        <strain evidence="12 13">Mal15</strain>
    </source>
</reference>
<keyword evidence="6" id="KW-0949">S-adenosyl-L-methionine</keyword>
<dbReference type="Gene3D" id="3.30.950.10">
    <property type="entry name" value="Methyltransferase, Cobalt-precorrin-4 Transmethylase, Domain 2"/>
    <property type="match status" value="1"/>
</dbReference>
<evidence type="ECO:0000256" key="6">
    <source>
        <dbReference type="ARBA" id="ARBA00022691"/>
    </source>
</evidence>
<dbReference type="FunFam" id="3.30.950.10:FF:000001">
    <property type="entry name" value="Siroheme synthase"/>
    <property type="match status" value="1"/>
</dbReference>
<dbReference type="CDD" id="cd06578">
    <property type="entry name" value="HemD"/>
    <property type="match status" value="1"/>
</dbReference>
<dbReference type="GO" id="GO:0032259">
    <property type="term" value="P:methylation"/>
    <property type="evidence" value="ECO:0007669"/>
    <property type="project" value="UniProtKB-KW"/>
</dbReference>
<protein>
    <recommendedName>
        <fullName evidence="2">uroporphyrinogen-III C-methyltransferase</fullName>
        <ecNumber evidence="2">2.1.1.107</ecNumber>
    </recommendedName>
</protein>
<evidence type="ECO:0000256" key="7">
    <source>
        <dbReference type="ARBA" id="ARBA00023244"/>
    </source>
</evidence>
<dbReference type="InterPro" id="IPR000878">
    <property type="entry name" value="4pyrrol_Mease"/>
</dbReference>
<feature type="domain" description="Tetrapyrrole methylase" evidence="10">
    <location>
        <begin position="4"/>
        <end position="215"/>
    </location>
</feature>
<comment type="pathway">
    <text evidence="8">Porphyrin-containing compound metabolism; siroheme biosynthesis; precorrin-2 from uroporphyrinogen III: step 1/1.</text>
</comment>
<gene>
    <name evidence="12" type="primary">nasF</name>
    <name evidence="12" type="ORF">Mal15_00110</name>
</gene>
<dbReference type="Pfam" id="PF00590">
    <property type="entry name" value="TP_methylase"/>
    <property type="match status" value="1"/>
</dbReference>
<dbReference type="RefSeq" id="WP_147865874.1">
    <property type="nucleotide sequence ID" value="NZ_CP036264.1"/>
</dbReference>
<dbReference type="EC" id="2.1.1.107" evidence="2"/>
<evidence type="ECO:0000259" key="10">
    <source>
        <dbReference type="Pfam" id="PF00590"/>
    </source>
</evidence>
<dbReference type="SUPFAM" id="SSF69618">
    <property type="entry name" value="HemD-like"/>
    <property type="match status" value="1"/>
</dbReference>
<comment type="similarity">
    <text evidence="1">Belongs to the precorrin methyltransferase family.</text>
</comment>
<keyword evidence="5 12" id="KW-0808">Transferase</keyword>
<sequence>MKPTVYLIGAGPGDPELLTLRGARCLRGADVVLYDGLSNAEILALAPAAEHICVGKHGQSRIWRQDEIIQEILRHAALGKTVARLKGGDPAVFARTSEEVDALNQAGIPFEIVPGITAALAAGSYAGIPITDRRLASAVALVTGHEEPGKSESALDWDALARFPGTLVIYMGVTTAKVWTDALISAGKDPSTPTALIRRCSLPDQATIHCRLDEVADRLTPASQFRPPVIAIIGAVTTLAESMRWVQHRPLHGQTILVTRPADQADTLADAIRDLGGYPLIAPAIAVKPVDDFSALDRSIENLDRTDLLIFCSANGVQHYFHRLQDLQLDARRLAGTSIAAIGKKTASKLLEHGIRADILPDDYRATSLANQLQSSAAGQSITIIRASRGSDELPGKLKAAGARVDEVIAYQNVDVDTPDPSIAAALADATIDWVTVTSTATAKNLYRLYGDGLQQARLAAISPVTAAALEELGLKVHAVADPYTTESLLNEIVKQS</sequence>
<evidence type="ECO:0000259" key="11">
    <source>
        <dbReference type="Pfam" id="PF02602"/>
    </source>
</evidence>
<dbReference type="FunFam" id="3.40.1010.10:FF:000001">
    <property type="entry name" value="Siroheme synthase"/>
    <property type="match status" value="1"/>
</dbReference>
<dbReference type="Pfam" id="PF02602">
    <property type="entry name" value="HEM4"/>
    <property type="match status" value="1"/>
</dbReference>
<dbReference type="CDD" id="cd11642">
    <property type="entry name" value="SUMT"/>
    <property type="match status" value="1"/>
</dbReference>
<dbReference type="PANTHER" id="PTHR45790:SF3">
    <property type="entry name" value="S-ADENOSYL-L-METHIONINE-DEPENDENT UROPORPHYRINOGEN III METHYLTRANSFERASE, CHLOROPLASTIC"/>
    <property type="match status" value="1"/>
</dbReference>
<evidence type="ECO:0000313" key="12">
    <source>
        <dbReference type="EMBL" id="QEF95985.1"/>
    </source>
</evidence>
<dbReference type="AlphaFoldDB" id="A0A5B9M8R7"/>
<dbReference type="PROSITE" id="PS00839">
    <property type="entry name" value="SUMT_1"/>
    <property type="match status" value="1"/>
</dbReference>
<dbReference type="SUPFAM" id="SSF53790">
    <property type="entry name" value="Tetrapyrrole methylase"/>
    <property type="match status" value="1"/>
</dbReference>
<keyword evidence="3" id="KW-0169">Cobalamin biosynthesis</keyword>
<name>A0A5B9M8R7_9BACT</name>
<dbReference type="KEGG" id="smam:Mal15_00110"/>
<evidence type="ECO:0000256" key="9">
    <source>
        <dbReference type="ARBA" id="ARBA00060548"/>
    </source>
</evidence>
<keyword evidence="13" id="KW-1185">Reference proteome</keyword>